<comment type="caution">
    <text evidence="1">The sequence shown here is derived from an EMBL/GenBank/DDBJ whole genome shotgun (WGS) entry which is preliminary data.</text>
</comment>
<evidence type="ECO:0000313" key="2">
    <source>
        <dbReference type="Proteomes" id="UP000484255"/>
    </source>
</evidence>
<dbReference type="Proteomes" id="UP000484255">
    <property type="component" value="Unassembled WGS sequence"/>
</dbReference>
<organism evidence="1 2">
    <name type="scientific">Ideonella livida</name>
    <dbReference type="NCBI Taxonomy" id="2707176"/>
    <lineage>
        <taxon>Bacteria</taxon>
        <taxon>Pseudomonadati</taxon>
        <taxon>Pseudomonadota</taxon>
        <taxon>Betaproteobacteria</taxon>
        <taxon>Burkholderiales</taxon>
        <taxon>Sphaerotilaceae</taxon>
        <taxon>Ideonella</taxon>
    </lineage>
</organism>
<protein>
    <submittedName>
        <fullName evidence="1">Uncharacterized protein</fullName>
    </submittedName>
</protein>
<sequence>MQPKIVIYKSADIARVVSDATASQTEAQWRERLLGAVAKAINADRRAYLNYGPYWWPVKGQLVAAGLLPWASAPDPDLVAQVTLGGDSLDLAAGVTYQGFNIDSMRTGQSTFSVDTDDGDTIDYVLYDEEAEAMAMV</sequence>
<dbReference type="AlphaFoldDB" id="A0A7C9PEK1"/>
<dbReference type="RefSeq" id="WP_163455563.1">
    <property type="nucleotide sequence ID" value="NZ_JAAGOH010000001.1"/>
</dbReference>
<reference evidence="1 2" key="1">
    <citation type="submission" date="2020-02" db="EMBL/GenBank/DDBJ databases">
        <title>Ideonella bacterium strain TBM-1.</title>
        <authorList>
            <person name="Chen W.-M."/>
        </authorList>
    </citation>
    <scope>NUCLEOTIDE SEQUENCE [LARGE SCALE GENOMIC DNA]</scope>
    <source>
        <strain evidence="1 2">TBM-1</strain>
    </source>
</reference>
<name>A0A7C9PEK1_9BURK</name>
<accession>A0A7C9PEK1</accession>
<proteinExistence type="predicted"/>
<keyword evidence="2" id="KW-1185">Reference proteome</keyword>
<dbReference type="EMBL" id="JAAGOH010000001">
    <property type="protein sequence ID" value="NDY89709.1"/>
    <property type="molecule type" value="Genomic_DNA"/>
</dbReference>
<gene>
    <name evidence="1" type="ORF">G3A44_00715</name>
</gene>
<evidence type="ECO:0000313" key="1">
    <source>
        <dbReference type="EMBL" id="NDY89709.1"/>
    </source>
</evidence>